<dbReference type="Proteomes" id="UP000440694">
    <property type="component" value="Unassembled WGS sequence"/>
</dbReference>
<evidence type="ECO:0000256" key="1">
    <source>
        <dbReference type="ARBA" id="ARBA00044755"/>
    </source>
</evidence>
<dbReference type="Pfam" id="PF04519">
    <property type="entry name" value="Bactofilin"/>
    <property type="match status" value="1"/>
</dbReference>
<gene>
    <name evidence="2" type="ORF">GIW81_05300</name>
</gene>
<comment type="similarity">
    <text evidence="1">Belongs to the bactofilin family.</text>
</comment>
<keyword evidence="3" id="KW-1185">Reference proteome</keyword>
<sequence length="134" mass="14274">MTELNAAGVRPAKSALVINRGVTIIGALSLDGPVTIEGTIDGEVRCSNLQITERGEVEGLIVADKVVVLGEFSGAIYARELILGAGCNVEGQIYHHKLVLEAGCYFEGQSRRHGDPLKIAPEPLELEDSEEAYA</sequence>
<dbReference type="EMBL" id="WMBQ01000001">
    <property type="protein sequence ID" value="MTD93748.1"/>
    <property type="molecule type" value="Genomic_DNA"/>
</dbReference>
<dbReference type="AlphaFoldDB" id="A0A6I3KGW4"/>
<name>A0A6I3KGW4_9HYPH</name>
<accession>A0A6I3KGW4</accession>
<organism evidence="2 3">
    <name type="scientific">Hyphomicrobium album</name>
    <dbReference type="NCBI Taxonomy" id="2665159"/>
    <lineage>
        <taxon>Bacteria</taxon>
        <taxon>Pseudomonadati</taxon>
        <taxon>Pseudomonadota</taxon>
        <taxon>Alphaproteobacteria</taxon>
        <taxon>Hyphomicrobiales</taxon>
        <taxon>Hyphomicrobiaceae</taxon>
        <taxon>Hyphomicrobium</taxon>
    </lineage>
</organism>
<reference evidence="2 3" key="1">
    <citation type="submission" date="2019-11" db="EMBL/GenBank/DDBJ databases">
        <title>Identification of a novel strain.</title>
        <authorList>
            <person name="Xu Q."/>
            <person name="Wang G."/>
        </authorList>
    </citation>
    <scope>NUCLEOTIDE SEQUENCE [LARGE SCALE GENOMIC DNA]</scope>
    <source>
        <strain evidence="3">xq</strain>
    </source>
</reference>
<protein>
    <submittedName>
        <fullName evidence="2">Polymer-forming cytoskeletal protein</fullName>
    </submittedName>
</protein>
<dbReference type="PANTHER" id="PTHR35024">
    <property type="entry name" value="HYPOTHETICAL CYTOSOLIC PROTEIN"/>
    <property type="match status" value="1"/>
</dbReference>
<dbReference type="InterPro" id="IPR007607">
    <property type="entry name" value="BacA/B"/>
</dbReference>
<dbReference type="PANTHER" id="PTHR35024:SF4">
    <property type="entry name" value="POLYMER-FORMING CYTOSKELETAL PROTEIN"/>
    <property type="match status" value="1"/>
</dbReference>
<proteinExistence type="inferred from homology"/>
<dbReference type="RefSeq" id="WP_154738259.1">
    <property type="nucleotide sequence ID" value="NZ_WMBQ01000001.1"/>
</dbReference>
<comment type="caution">
    <text evidence="2">The sequence shown here is derived from an EMBL/GenBank/DDBJ whole genome shotgun (WGS) entry which is preliminary data.</text>
</comment>
<evidence type="ECO:0000313" key="3">
    <source>
        <dbReference type="Proteomes" id="UP000440694"/>
    </source>
</evidence>
<evidence type="ECO:0000313" key="2">
    <source>
        <dbReference type="EMBL" id="MTD93748.1"/>
    </source>
</evidence>